<dbReference type="STRING" id="55188.A0A2H5QP67"/>
<evidence type="ECO:0000256" key="2">
    <source>
        <dbReference type="ARBA" id="ARBA00000937"/>
    </source>
</evidence>
<dbReference type="PANTHER" id="PTHR11349">
    <property type="entry name" value="NUCLEOSIDE DIPHOSPHATE KINASE"/>
    <property type="match status" value="1"/>
</dbReference>
<comment type="cofactor">
    <cofactor evidence="3">
        <name>Mg(2+)</name>
        <dbReference type="ChEBI" id="CHEBI:18420"/>
    </cofactor>
</comment>
<sequence>MEQTFIMIKPDGVQRGSLLKSSADLRRRGLKPMTVDHPFAQKHYEDLLSKPFFGALIGYITSSPVIAMIWEGAIIVIILNFFNK</sequence>
<evidence type="ECO:0000313" key="12">
    <source>
        <dbReference type="Proteomes" id="UP000236630"/>
    </source>
</evidence>
<proteinExistence type="inferred from homology"/>
<evidence type="ECO:0000256" key="6">
    <source>
        <dbReference type="ARBA" id="ARBA00022679"/>
    </source>
</evidence>
<evidence type="ECO:0000259" key="10">
    <source>
        <dbReference type="SMART" id="SM00562"/>
    </source>
</evidence>
<feature type="domain" description="Nucleoside diphosphate kinase-like" evidence="10">
    <location>
        <begin position="1"/>
        <end position="80"/>
    </location>
</feature>
<dbReference type="InterPro" id="IPR036850">
    <property type="entry name" value="NDK-like_dom_sf"/>
</dbReference>
<name>A0A2H5QP67_CITUN</name>
<keyword evidence="7" id="KW-0418">Kinase</keyword>
<dbReference type="Pfam" id="PF00334">
    <property type="entry name" value="NDK"/>
    <property type="match status" value="1"/>
</dbReference>
<feature type="transmembrane region" description="Helical" evidence="9">
    <location>
        <begin position="56"/>
        <end position="82"/>
    </location>
</feature>
<evidence type="ECO:0000256" key="5">
    <source>
        <dbReference type="ARBA" id="ARBA00012966"/>
    </source>
</evidence>
<keyword evidence="12" id="KW-1185">Reference proteome</keyword>
<dbReference type="Gene3D" id="3.30.70.141">
    <property type="entry name" value="Nucleoside diphosphate kinase-like domain"/>
    <property type="match status" value="1"/>
</dbReference>
<evidence type="ECO:0000313" key="11">
    <source>
        <dbReference type="EMBL" id="GAY66383.1"/>
    </source>
</evidence>
<evidence type="ECO:0000256" key="8">
    <source>
        <dbReference type="PROSITE-ProRule" id="PRU00706"/>
    </source>
</evidence>
<comment type="catalytic activity">
    <reaction evidence="2">
        <text>a ribonucleoside 5'-diphosphate + ATP = a ribonucleoside 5'-triphosphate + ADP</text>
        <dbReference type="Rhea" id="RHEA:18113"/>
        <dbReference type="ChEBI" id="CHEBI:30616"/>
        <dbReference type="ChEBI" id="CHEBI:57930"/>
        <dbReference type="ChEBI" id="CHEBI:61557"/>
        <dbReference type="ChEBI" id="CHEBI:456216"/>
        <dbReference type="EC" id="2.7.4.6"/>
    </reaction>
</comment>
<dbReference type="PROSITE" id="PS51374">
    <property type="entry name" value="NDPK_LIKE"/>
    <property type="match status" value="1"/>
</dbReference>
<dbReference type="Proteomes" id="UP000236630">
    <property type="component" value="Unassembled WGS sequence"/>
</dbReference>
<comment type="similarity">
    <text evidence="4 8">Belongs to the NDK family.</text>
</comment>
<keyword evidence="9" id="KW-1133">Transmembrane helix</keyword>
<evidence type="ECO:0000256" key="7">
    <source>
        <dbReference type="ARBA" id="ARBA00022777"/>
    </source>
</evidence>
<evidence type="ECO:0000256" key="4">
    <source>
        <dbReference type="ARBA" id="ARBA00008142"/>
    </source>
</evidence>
<dbReference type="GO" id="GO:0004550">
    <property type="term" value="F:nucleoside diphosphate kinase activity"/>
    <property type="evidence" value="ECO:0007669"/>
    <property type="project" value="UniProtKB-EC"/>
</dbReference>
<dbReference type="SUPFAM" id="SSF54919">
    <property type="entry name" value="Nucleoside diphosphate kinase, NDK"/>
    <property type="match status" value="1"/>
</dbReference>
<protein>
    <recommendedName>
        <fullName evidence="5">nucleoside-diphosphate kinase</fullName>
        <ecNumber evidence="5">2.7.4.6</ecNumber>
    </recommendedName>
</protein>
<comment type="caution">
    <text evidence="11">The sequence shown here is derived from an EMBL/GenBank/DDBJ whole genome shotgun (WGS) entry which is preliminary data.</text>
</comment>
<dbReference type="EC" id="2.7.4.6" evidence="5"/>
<dbReference type="EMBL" id="BDQV01000571">
    <property type="protein sequence ID" value="GAY66383.1"/>
    <property type="molecule type" value="Genomic_DNA"/>
</dbReference>
<dbReference type="AlphaFoldDB" id="A0A2H5QP67"/>
<organism evidence="11 12">
    <name type="scientific">Citrus unshiu</name>
    <name type="common">Satsuma mandarin</name>
    <name type="synonym">Citrus nobilis var. unshiu</name>
    <dbReference type="NCBI Taxonomy" id="55188"/>
    <lineage>
        <taxon>Eukaryota</taxon>
        <taxon>Viridiplantae</taxon>
        <taxon>Streptophyta</taxon>
        <taxon>Embryophyta</taxon>
        <taxon>Tracheophyta</taxon>
        <taxon>Spermatophyta</taxon>
        <taxon>Magnoliopsida</taxon>
        <taxon>eudicotyledons</taxon>
        <taxon>Gunneridae</taxon>
        <taxon>Pentapetalae</taxon>
        <taxon>rosids</taxon>
        <taxon>malvids</taxon>
        <taxon>Sapindales</taxon>
        <taxon>Rutaceae</taxon>
        <taxon>Aurantioideae</taxon>
        <taxon>Citrus</taxon>
    </lineage>
</organism>
<dbReference type="SMART" id="SM00562">
    <property type="entry name" value="NDK"/>
    <property type="match status" value="1"/>
</dbReference>
<reference evidence="11 12" key="1">
    <citation type="journal article" date="2017" name="Front. Genet.">
        <title>Draft sequencing of the heterozygous diploid genome of Satsuma (Citrus unshiu Marc.) using a hybrid assembly approach.</title>
        <authorList>
            <person name="Shimizu T."/>
            <person name="Tanizawa Y."/>
            <person name="Mochizuki T."/>
            <person name="Nagasaki H."/>
            <person name="Yoshioka T."/>
            <person name="Toyoda A."/>
            <person name="Fujiyama A."/>
            <person name="Kaminuma E."/>
            <person name="Nakamura Y."/>
        </authorList>
    </citation>
    <scope>NUCLEOTIDE SEQUENCE [LARGE SCALE GENOMIC DNA]</scope>
    <source>
        <strain evidence="12">cv. Miyagawa wase</strain>
    </source>
</reference>
<comment type="catalytic activity">
    <reaction evidence="1">
        <text>a 2'-deoxyribonucleoside 5'-diphosphate + ATP = a 2'-deoxyribonucleoside 5'-triphosphate + ADP</text>
        <dbReference type="Rhea" id="RHEA:44640"/>
        <dbReference type="ChEBI" id="CHEBI:30616"/>
        <dbReference type="ChEBI" id="CHEBI:61560"/>
        <dbReference type="ChEBI" id="CHEBI:73316"/>
        <dbReference type="ChEBI" id="CHEBI:456216"/>
        <dbReference type="EC" id="2.7.4.6"/>
    </reaction>
</comment>
<comment type="caution">
    <text evidence="8">Lacks conserved residue(s) required for the propagation of feature annotation.</text>
</comment>
<keyword evidence="6" id="KW-0808">Transferase</keyword>
<evidence type="ECO:0000256" key="1">
    <source>
        <dbReference type="ARBA" id="ARBA00000082"/>
    </source>
</evidence>
<keyword evidence="9" id="KW-0812">Transmembrane</keyword>
<dbReference type="InterPro" id="IPR034907">
    <property type="entry name" value="NDK-like_dom"/>
</dbReference>
<keyword evidence="9" id="KW-0472">Membrane</keyword>
<evidence type="ECO:0000256" key="9">
    <source>
        <dbReference type="SAM" id="Phobius"/>
    </source>
</evidence>
<gene>
    <name evidence="11" type="ORF">CUMW_248270</name>
</gene>
<accession>A0A2H5QP67</accession>
<evidence type="ECO:0000256" key="3">
    <source>
        <dbReference type="ARBA" id="ARBA00001946"/>
    </source>
</evidence>